<evidence type="ECO:0000313" key="1">
    <source>
        <dbReference type="EMBL" id="OHS98794.1"/>
    </source>
</evidence>
<accession>A0A1J4JI03</accession>
<dbReference type="RefSeq" id="XP_068351931.1">
    <property type="nucleotide sequence ID" value="XM_068490344.1"/>
</dbReference>
<dbReference type="AlphaFoldDB" id="A0A1J4JI03"/>
<comment type="caution">
    <text evidence="1">The sequence shown here is derived from an EMBL/GenBank/DDBJ whole genome shotgun (WGS) entry which is preliminary data.</text>
</comment>
<keyword evidence="2" id="KW-1185">Reference proteome</keyword>
<name>A0A1J4JI03_9EUKA</name>
<sequence length="233" mass="27062">MATHSNKEIQSISADYFTNIDDLKKQIIQQCRLVGKSIILNYVSGYYLSISDTINSILSDLWVRIVDNTMCMVNYPHKNCIQKYIPVKNPDEAKCVILKTNLKEMLSKYSPGALSIDFNECDDKNNFSKFYIYTSMRKASESISITIYNEFLYPEKRQVFFLHTSNVSDLKAYFELDTKIPKDSFRILINDIELTDSIKIAMAQTETIQVKTDVDQQFFNLQIEQFPSIFVKK</sequence>
<proteinExistence type="predicted"/>
<evidence type="ECO:0000313" key="2">
    <source>
        <dbReference type="Proteomes" id="UP000179807"/>
    </source>
</evidence>
<dbReference type="Proteomes" id="UP000179807">
    <property type="component" value="Unassembled WGS sequence"/>
</dbReference>
<dbReference type="VEuPathDB" id="TrichDB:TRFO_01842"/>
<reference evidence="1" key="1">
    <citation type="submission" date="2016-10" db="EMBL/GenBank/DDBJ databases">
        <authorList>
            <person name="Benchimol M."/>
            <person name="Almeida L.G."/>
            <person name="Vasconcelos A.T."/>
            <person name="Perreira-Neves A."/>
            <person name="Rosa I.A."/>
            <person name="Tasca T."/>
            <person name="Bogo M.R."/>
            <person name="de Souza W."/>
        </authorList>
    </citation>
    <scope>NUCLEOTIDE SEQUENCE [LARGE SCALE GENOMIC DNA]</scope>
    <source>
        <strain evidence="1">K</strain>
    </source>
</reference>
<protein>
    <submittedName>
        <fullName evidence="1">Uncharacterized protein</fullName>
    </submittedName>
</protein>
<dbReference type="GeneID" id="94825048"/>
<organism evidence="1 2">
    <name type="scientific">Tritrichomonas foetus</name>
    <dbReference type="NCBI Taxonomy" id="1144522"/>
    <lineage>
        <taxon>Eukaryota</taxon>
        <taxon>Metamonada</taxon>
        <taxon>Parabasalia</taxon>
        <taxon>Tritrichomonadida</taxon>
        <taxon>Tritrichomonadidae</taxon>
        <taxon>Tritrichomonas</taxon>
    </lineage>
</organism>
<dbReference type="EMBL" id="MLAK01001037">
    <property type="protein sequence ID" value="OHS98794.1"/>
    <property type="molecule type" value="Genomic_DNA"/>
</dbReference>
<gene>
    <name evidence="1" type="ORF">TRFO_01842</name>
</gene>